<proteinExistence type="predicted"/>
<gene>
    <name evidence="2" type="ORF">GCM10009098_13300</name>
</gene>
<keyword evidence="1" id="KW-0812">Transmembrane</keyword>
<sequence>MPTARTLHRYLGWLIGIWLLLISLSGAVLLFKNDLLRWQYPQLQNLALPSDISQWGPLLNQLQQQPDFRYVKYPDQDAHWLEAVSHSNQRHYYNASHTLLLTRVPRGDWIDWLYDFHLHLLGGKTGHTVLGVIGLICLVLLLAGIVQWWPKRFSRRLLALPKPALNARTLRQWHSLLALSFAPLLLLTTVTGSLMVFNAEFRSTLSVFSTAPQPAPPLKTAGYQPLATTDWTAALRQAQAQWSDAQLRLSSLRTAADQPISFRARMAGEWHQNGRSVVQIDALSNKVIYATPASAFGTTGAIANSLYPLHTAAIGGKIYFWALAISGLLPLLLLLTGLLYTWVTRPGTRTSAAASSLKPESNS</sequence>
<dbReference type="Proteomes" id="UP001501169">
    <property type="component" value="Unassembled WGS sequence"/>
</dbReference>
<dbReference type="Pfam" id="PF03929">
    <property type="entry name" value="PepSY_TM"/>
    <property type="match status" value="1"/>
</dbReference>
<name>A0ABN1DLX3_9GAMM</name>
<feature type="transmembrane region" description="Helical" evidence="1">
    <location>
        <begin position="318"/>
        <end position="343"/>
    </location>
</feature>
<feature type="transmembrane region" description="Helical" evidence="1">
    <location>
        <begin position="128"/>
        <end position="149"/>
    </location>
</feature>
<reference evidence="2 3" key="1">
    <citation type="journal article" date="2019" name="Int. J. Syst. Evol. Microbiol.">
        <title>The Global Catalogue of Microorganisms (GCM) 10K type strain sequencing project: providing services to taxonomists for standard genome sequencing and annotation.</title>
        <authorList>
            <consortium name="The Broad Institute Genomics Platform"/>
            <consortium name="The Broad Institute Genome Sequencing Center for Infectious Disease"/>
            <person name="Wu L."/>
            <person name="Ma J."/>
        </authorList>
    </citation>
    <scope>NUCLEOTIDE SEQUENCE [LARGE SCALE GENOMIC DNA]</scope>
    <source>
        <strain evidence="2 3">JCM 14331</strain>
    </source>
</reference>
<feature type="transmembrane region" description="Helical" evidence="1">
    <location>
        <begin position="12"/>
        <end position="31"/>
    </location>
</feature>
<dbReference type="PANTHER" id="PTHR34219">
    <property type="entry name" value="IRON-REGULATED INNER MEMBRANE PROTEIN-RELATED"/>
    <property type="match status" value="1"/>
</dbReference>
<feature type="transmembrane region" description="Helical" evidence="1">
    <location>
        <begin position="176"/>
        <end position="197"/>
    </location>
</feature>
<dbReference type="InterPro" id="IPR005625">
    <property type="entry name" value="PepSY-ass_TM"/>
</dbReference>
<accession>A0ABN1DLX3</accession>
<evidence type="ECO:0000313" key="2">
    <source>
        <dbReference type="EMBL" id="GAA0547057.1"/>
    </source>
</evidence>
<protein>
    <submittedName>
        <fullName evidence="2">PepSY domain-containing protein</fullName>
    </submittedName>
</protein>
<evidence type="ECO:0000256" key="1">
    <source>
        <dbReference type="SAM" id="Phobius"/>
    </source>
</evidence>
<comment type="caution">
    <text evidence="2">The sequence shown here is derived from an EMBL/GenBank/DDBJ whole genome shotgun (WGS) entry which is preliminary data.</text>
</comment>
<keyword evidence="1" id="KW-1133">Transmembrane helix</keyword>
<keyword evidence="3" id="KW-1185">Reference proteome</keyword>
<keyword evidence="1" id="KW-0472">Membrane</keyword>
<dbReference type="PANTHER" id="PTHR34219:SF3">
    <property type="entry name" value="BLL7967 PROTEIN"/>
    <property type="match status" value="1"/>
</dbReference>
<evidence type="ECO:0000313" key="3">
    <source>
        <dbReference type="Proteomes" id="UP001501169"/>
    </source>
</evidence>
<organism evidence="2 3">
    <name type="scientific">Rheinheimera aquimaris</name>
    <dbReference type="NCBI Taxonomy" id="412437"/>
    <lineage>
        <taxon>Bacteria</taxon>
        <taxon>Pseudomonadati</taxon>
        <taxon>Pseudomonadota</taxon>
        <taxon>Gammaproteobacteria</taxon>
        <taxon>Chromatiales</taxon>
        <taxon>Chromatiaceae</taxon>
        <taxon>Rheinheimera</taxon>
    </lineage>
</organism>
<dbReference type="RefSeq" id="WP_226766314.1">
    <property type="nucleotide sequence ID" value="NZ_BAAAEO010000002.1"/>
</dbReference>
<dbReference type="EMBL" id="BAAAEO010000002">
    <property type="protein sequence ID" value="GAA0547057.1"/>
    <property type="molecule type" value="Genomic_DNA"/>
</dbReference>